<evidence type="ECO:0000313" key="6">
    <source>
        <dbReference type="EMBL" id="KAF4690492.1"/>
    </source>
</evidence>
<dbReference type="Proteomes" id="UP000541610">
    <property type="component" value="Unassembled WGS sequence"/>
</dbReference>
<dbReference type="Gene3D" id="1.25.40.10">
    <property type="entry name" value="Tetratricopeptide repeat domain"/>
    <property type="match status" value="1"/>
</dbReference>
<evidence type="ECO:0008006" key="8">
    <source>
        <dbReference type="Google" id="ProtNLM"/>
    </source>
</evidence>
<dbReference type="SUPFAM" id="SSF50978">
    <property type="entry name" value="WD40 repeat-like"/>
    <property type="match status" value="1"/>
</dbReference>
<dbReference type="InterPro" id="IPR036322">
    <property type="entry name" value="WD40_repeat_dom_sf"/>
</dbReference>
<evidence type="ECO:0000256" key="3">
    <source>
        <dbReference type="PROSITE-ProRule" id="PRU00221"/>
    </source>
</evidence>
<dbReference type="PANTHER" id="PTHR15574:SF21">
    <property type="entry name" value="DDB1- AND CUL4-ASSOCIATED FACTOR 8"/>
    <property type="match status" value="1"/>
</dbReference>
<dbReference type="SUPFAM" id="SSF48452">
    <property type="entry name" value="TPR-like"/>
    <property type="match status" value="1"/>
</dbReference>
<dbReference type="EMBL" id="JABANP010000098">
    <property type="protein sequence ID" value="KAF4690492.1"/>
    <property type="molecule type" value="Genomic_DNA"/>
</dbReference>
<dbReference type="InterPro" id="IPR015943">
    <property type="entry name" value="WD40/YVTN_repeat-like_dom_sf"/>
</dbReference>
<keyword evidence="2" id="KW-0677">Repeat</keyword>
<dbReference type="PROSITE" id="PS50082">
    <property type="entry name" value="WD_REPEATS_2"/>
    <property type="match status" value="1"/>
</dbReference>
<dbReference type="Pfam" id="PF00400">
    <property type="entry name" value="WD40"/>
    <property type="match status" value="1"/>
</dbReference>
<dbReference type="SMART" id="SM00320">
    <property type="entry name" value="WD40"/>
    <property type="match status" value="3"/>
</dbReference>
<dbReference type="InterPro" id="IPR045151">
    <property type="entry name" value="DCAF8"/>
</dbReference>
<dbReference type="GO" id="GO:0005737">
    <property type="term" value="C:cytoplasm"/>
    <property type="evidence" value="ECO:0007669"/>
    <property type="project" value="TreeGrafter"/>
</dbReference>
<organism evidence="6 7">
    <name type="scientific">Perkinsus olseni</name>
    <name type="common">Perkinsus atlanticus</name>
    <dbReference type="NCBI Taxonomy" id="32597"/>
    <lineage>
        <taxon>Eukaryota</taxon>
        <taxon>Sar</taxon>
        <taxon>Alveolata</taxon>
        <taxon>Perkinsozoa</taxon>
        <taxon>Perkinsea</taxon>
        <taxon>Perkinsida</taxon>
        <taxon>Perkinsidae</taxon>
        <taxon>Perkinsus</taxon>
    </lineage>
</organism>
<name>A0A7J6P319_PEROL</name>
<accession>A0A7J6P319</accession>
<evidence type="ECO:0000313" key="7">
    <source>
        <dbReference type="Proteomes" id="UP000541610"/>
    </source>
</evidence>
<feature type="compositionally biased region" description="Low complexity" evidence="5">
    <location>
        <begin position="16"/>
        <end position="25"/>
    </location>
</feature>
<dbReference type="InterPro" id="IPR001680">
    <property type="entry name" value="WD40_rpt"/>
</dbReference>
<keyword evidence="1 3" id="KW-0853">WD repeat</keyword>
<dbReference type="GO" id="GO:0080008">
    <property type="term" value="C:Cul4-RING E3 ubiquitin ligase complex"/>
    <property type="evidence" value="ECO:0007669"/>
    <property type="project" value="TreeGrafter"/>
</dbReference>
<feature type="repeat" description="WD" evidence="3">
    <location>
        <begin position="128"/>
        <end position="144"/>
    </location>
</feature>
<dbReference type="OrthoDB" id="4869960at2759"/>
<reference evidence="6 7" key="1">
    <citation type="submission" date="2020-04" db="EMBL/GenBank/DDBJ databases">
        <title>Perkinsus olseni comparative genomics.</title>
        <authorList>
            <person name="Bogema D.R."/>
        </authorList>
    </citation>
    <scope>NUCLEOTIDE SEQUENCE [LARGE SCALE GENOMIC DNA]</scope>
    <source>
        <strain evidence="6">00978-12</strain>
    </source>
</reference>
<feature type="region of interest" description="Disordered" evidence="5">
    <location>
        <begin position="1"/>
        <end position="25"/>
    </location>
</feature>
<sequence>MVVGAAALRGRRRCDSSNSSSSFGSEEYQLGSSVYRRLTRRSAFMHFDRKGVLGCKDWVERYSLGTKLEGHRGCVNTVLWSEDGNGEGGLHGALGAVRGWVVSATVVPFVPVEATTPEIALQRHHLWSGSLVVSGSDDKDVRIWRQSLGASQSSPQPGQVSTPSIRAIHITSSVLPFVPGTCGREVVTCAGDGELRDIDVESGTTKVLHSCPGICFKHCHAPFCPSLVLLTKQDGGVRQIDLREGPPPSLENRGRGRGGVRLFNVNNFQEASSRAVNMSTAIGFNPVQSYVFALGECSKVVRTFDMRMVRSALEADMCHDVSQMAVRQFYPETVMEDATDPEDLALSGLWWSQDGNSLLLNYRGSDVYEIRNMNKVESTTTASSSSPASKGVVAVGTPNLRVYSGRRNEETFAKECCMLGGDRYVATGGDCGHVYIWDRPTQRLQRKIKADTFVVNCVAPHPLGEPFLLTSGIDSDVKMWHTGTIRHTLKRDCSSNLLNGGPSRPLRVRMFGSQWEEQAPPTIITIEEVRSRIDQANNRRQDANEAFRESRYETALVLYSEVLDLLRYNSTEESDELERERRECAAITYSNMSACHIKLSSWADGLASSNSALELEPYLLKAILRRARCKFELNDFNGCRDDLSIAEHHRDIGPSGLHEIRKLRREIAVKERESRRREQSFFARIFG</sequence>
<evidence type="ECO:0000256" key="1">
    <source>
        <dbReference type="ARBA" id="ARBA00022574"/>
    </source>
</evidence>
<evidence type="ECO:0000256" key="4">
    <source>
        <dbReference type="SAM" id="Coils"/>
    </source>
</evidence>
<feature type="coiled-coil region" evidence="4">
    <location>
        <begin position="526"/>
        <end position="553"/>
    </location>
</feature>
<dbReference type="AlphaFoldDB" id="A0A7J6P319"/>
<dbReference type="Gene3D" id="2.130.10.10">
    <property type="entry name" value="YVTN repeat-like/Quinoprotein amine dehydrogenase"/>
    <property type="match status" value="2"/>
</dbReference>
<keyword evidence="4" id="KW-0175">Coiled coil</keyword>
<gene>
    <name evidence="6" type="ORF">FOZ60_017343</name>
</gene>
<evidence type="ECO:0000256" key="2">
    <source>
        <dbReference type="ARBA" id="ARBA00022737"/>
    </source>
</evidence>
<dbReference type="InterPro" id="IPR011990">
    <property type="entry name" value="TPR-like_helical_dom_sf"/>
</dbReference>
<proteinExistence type="predicted"/>
<comment type="caution">
    <text evidence="6">The sequence shown here is derived from an EMBL/GenBank/DDBJ whole genome shotgun (WGS) entry which is preliminary data.</text>
</comment>
<protein>
    <recommendedName>
        <fullName evidence="8">WD and tetratricopeptide repeats protein 1</fullName>
    </recommendedName>
</protein>
<evidence type="ECO:0000256" key="5">
    <source>
        <dbReference type="SAM" id="MobiDB-lite"/>
    </source>
</evidence>
<dbReference type="PANTHER" id="PTHR15574">
    <property type="entry name" value="WD REPEAT DOMAIN-CONTAINING FAMILY"/>
    <property type="match status" value="1"/>
</dbReference>